<dbReference type="Pfam" id="PF04616">
    <property type="entry name" value="Glyco_hydro_43"/>
    <property type="match status" value="1"/>
</dbReference>
<dbReference type="PROSITE" id="PS51175">
    <property type="entry name" value="CBM6"/>
    <property type="match status" value="1"/>
</dbReference>
<evidence type="ECO:0000256" key="4">
    <source>
        <dbReference type="ARBA" id="ARBA00012601"/>
    </source>
</evidence>
<dbReference type="InterPro" id="IPR052176">
    <property type="entry name" value="Glycosyl_Hydrlase_43_Enz"/>
</dbReference>
<feature type="chain" id="PRO_5045218642" description="cellulase" evidence="12">
    <location>
        <begin position="22"/>
        <end position="839"/>
    </location>
</feature>
<dbReference type="EMBL" id="JBCLPP010000007">
    <property type="protein sequence ID" value="MEY8244721.1"/>
    <property type="molecule type" value="Genomic_DNA"/>
</dbReference>
<dbReference type="SUPFAM" id="SSF48208">
    <property type="entry name" value="Six-hairpin glycosidases"/>
    <property type="match status" value="1"/>
</dbReference>
<dbReference type="PRINTS" id="PR00735">
    <property type="entry name" value="GLHYDRLASE8"/>
</dbReference>
<keyword evidence="15" id="KW-1185">Reference proteome</keyword>
<evidence type="ECO:0000256" key="12">
    <source>
        <dbReference type="SAM" id="SignalP"/>
    </source>
</evidence>
<keyword evidence="8" id="KW-0136">Cellulose degradation</keyword>
<evidence type="ECO:0000256" key="2">
    <source>
        <dbReference type="ARBA" id="ARBA00009209"/>
    </source>
</evidence>
<organism evidence="14 15">
    <name type="scientific">Heminiphilus faecis</name>
    <dbReference type="NCBI Taxonomy" id="2601703"/>
    <lineage>
        <taxon>Bacteria</taxon>
        <taxon>Pseudomonadati</taxon>
        <taxon>Bacteroidota</taxon>
        <taxon>Bacteroidia</taxon>
        <taxon>Bacteroidales</taxon>
        <taxon>Muribaculaceae</taxon>
        <taxon>Heminiphilus</taxon>
    </lineage>
</organism>
<dbReference type="GO" id="GO:0016787">
    <property type="term" value="F:hydrolase activity"/>
    <property type="evidence" value="ECO:0007669"/>
    <property type="project" value="UniProtKB-KW"/>
</dbReference>
<keyword evidence="9" id="KW-0119">Carbohydrate metabolism</keyword>
<comment type="similarity">
    <text evidence="3">Belongs to the glycosyl hydrolase 43 family.</text>
</comment>
<dbReference type="Gene3D" id="2.115.10.20">
    <property type="entry name" value="Glycosyl hydrolase domain, family 43"/>
    <property type="match status" value="1"/>
</dbReference>
<dbReference type="InterPro" id="IPR006584">
    <property type="entry name" value="Cellulose-bd_IV"/>
</dbReference>
<dbReference type="Proteomes" id="UP001565200">
    <property type="component" value="Unassembled WGS sequence"/>
</dbReference>
<dbReference type="CDD" id="cd04084">
    <property type="entry name" value="CBM6_xylanase-like"/>
    <property type="match status" value="1"/>
</dbReference>
<dbReference type="Gene3D" id="2.60.120.260">
    <property type="entry name" value="Galactose-binding domain-like"/>
    <property type="match status" value="1"/>
</dbReference>
<dbReference type="Pfam" id="PF03422">
    <property type="entry name" value="CBM_6"/>
    <property type="match status" value="1"/>
</dbReference>
<comment type="catalytic activity">
    <reaction evidence="1">
        <text>Endohydrolysis of (1-&gt;4)-beta-D-glucosidic linkages in cellulose, lichenin and cereal beta-D-glucans.</text>
        <dbReference type="EC" id="3.2.1.4"/>
    </reaction>
</comment>
<proteinExistence type="inferred from homology"/>
<evidence type="ECO:0000256" key="7">
    <source>
        <dbReference type="ARBA" id="ARBA00022801"/>
    </source>
</evidence>
<evidence type="ECO:0000259" key="13">
    <source>
        <dbReference type="PROSITE" id="PS51175"/>
    </source>
</evidence>
<protein>
    <recommendedName>
        <fullName evidence="4">cellulase</fullName>
        <ecNumber evidence="4">3.2.1.4</ecNumber>
    </recommendedName>
</protein>
<dbReference type="InterPro" id="IPR005084">
    <property type="entry name" value="CBM6"/>
</dbReference>
<comment type="caution">
    <text evidence="14">The sequence shown here is derived from an EMBL/GenBank/DDBJ whole genome shotgun (WGS) entry which is preliminary data.</text>
</comment>
<dbReference type="InterPro" id="IPR008979">
    <property type="entry name" value="Galactose-bd-like_sf"/>
</dbReference>
<evidence type="ECO:0000313" key="14">
    <source>
        <dbReference type="EMBL" id="MEY8244721.1"/>
    </source>
</evidence>
<name>A0ABV4CTK5_9BACT</name>
<dbReference type="InterPro" id="IPR012341">
    <property type="entry name" value="6hp_glycosidase-like_sf"/>
</dbReference>
<keyword evidence="5" id="KW-0858">Xylan degradation</keyword>
<keyword evidence="6 12" id="KW-0732">Signal</keyword>
<dbReference type="SMART" id="SM00606">
    <property type="entry name" value="CBD_IV"/>
    <property type="match status" value="1"/>
</dbReference>
<keyword evidence="7 14" id="KW-0378">Hydrolase</keyword>
<evidence type="ECO:0000256" key="9">
    <source>
        <dbReference type="ARBA" id="ARBA00023277"/>
    </source>
</evidence>
<evidence type="ECO:0000256" key="8">
    <source>
        <dbReference type="ARBA" id="ARBA00023001"/>
    </source>
</evidence>
<evidence type="ECO:0000313" key="15">
    <source>
        <dbReference type="Proteomes" id="UP001565200"/>
    </source>
</evidence>
<gene>
    <name evidence="14" type="ORF">AAK873_03680</name>
</gene>
<comment type="similarity">
    <text evidence="2">Belongs to the glycosyl hydrolase 8 (cellulase D) family.</text>
</comment>
<evidence type="ECO:0000256" key="1">
    <source>
        <dbReference type="ARBA" id="ARBA00000966"/>
    </source>
</evidence>
<dbReference type="InterPro" id="IPR006710">
    <property type="entry name" value="Glyco_hydro_43"/>
</dbReference>
<dbReference type="InterPro" id="IPR008928">
    <property type="entry name" value="6-hairpin_glycosidase_sf"/>
</dbReference>
<sequence length="839" mass="95220">MSLRNAILLLSLTMASFSVPAQNPVIRDQFSADPTARVFNDRMYLYPSHDIPGATEKLKEWFCMADYHVFSSDNLCDWTDHGVIVSQERVPWVDAGSYTMWAPECVRKGDRYYFYFPAAPKGGERGFKVGVAVSGSPEGPFMPMPKPIDGIDGIDPCVLVDDDGASYIYWAGMGLRGARLADDMMALASEPVLFEGLPEGFKEGPFVFKRDGKYYFTFPWVQDKTETLAYAMGDSPLGPFEFKGLIMDQWPDGCWTNHHSIVEWRGQWYLFYHHNDYSPDFDKNRSVRIDTLAFNDDGTIRKVTPTLRGVGVSDARRRIHIDRYSDISPKHAAIDFLDHSDRFKGWKTVLSRRGAWVRYDRVDFGDRPVTHVTARVKSPSGGTLEVYAGGMDSDSLIARMTLPRSGRWTDVTMPVTASPQGVGDLFVRLAGGKGVEVDWIGFDALPWEAGAFESGTYRNLFSEAGYSEAEISQRLEEIYNSLFHGPDKIYFEVGDSMAYISDIKNRDVRTEGMSYGMMVAVQLDKKDVFDRLWRWSRRYMQHQSGEREGYFAWSCSIDGKPNSYGAASDGELYFITSLIFASNRWGNDTGINYLAEAQRIVDQSMLKVGKTHAAPLINLEHRLITFTPDNYGGTFTDPSYHVPAFYEVWARYLDDGRSGFWSDCAKRSREYLHACVHPVTGLTPDYSNYDGSLTGRKGIVGDAFRFDSWRVPMNIALDYSWSCADGEWQRDYANRLQNFLYSRGIDDFKDQYNVDGSDVERVLDAGGYRTLRHSLGLVATSAAASLVSTDMIGREFVTRFWDARHEPYEDGYFDAYYDGLLRLFAFMHLSGNYRVITPR</sequence>
<dbReference type="Pfam" id="PF01270">
    <property type="entry name" value="Glyco_hydro_8"/>
    <property type="match status" value="1"/>
</dbReference>
<feature type="domain" description="CBM6" evidence="13">
    <location>
        <begin position="317"/>
        <end position="443"/>
    </location>
</feature>
<dbReference type="SUPFAM" id="SSF49785">
    <property type="entry name" value="Galactose-binding domain-like"/>
    <property type="match status" value="1"/>
</dbReference>
<feature type="signal peptide" evidence="12">
    <location>
        <begin position="1"/>
        <end position="21"/>
    </location>
</feature>
<dbReference type="InterPro" id="IPR002037">
    <property type="entry name" value="Glyco_hydro_8"/>
</dbReference>
<dbReference type="EC" id="3.2.1.4" evidence="4"/>
<dbReference type="SUPFAM" id="SSF75005">
    <property type="entry name" value="Arabinanase/levansucrase/invertase"/>
    <property type="match status" value="1"/>
</dbReference>
<dbReference type="Gene3D" id="1.50.10.10">
    <property type="match status" value="1"/>
</dbReference>
<dbReference type="InterPro" id="IPR023296">
    <property type="entry name" value="Glyco_hydro_beta-prop_sf"/>
</dbReference>
<evidence type="ECO:0000256" key="11">
    <source>
        <dbReference type="ARBA" id="ARBA00023326"/>
    </source>
</evidence>
<evidence type="ECO:0000256" key="10">
    <source>
        <dbReference type="ARBA" id="ARBA00023295"/>
    </source>
</evidence>
<evidence type="ECO:0000256" key="6">
    <source>
        <dbReference type="ARBA" id="ARBA00022729"/>
    </source>
</evidence>
<dbReference type="CDD" id="cd08990">
    <property type="entry name" value="GH43_AXH_like"/>
    <property type="match status" value="1"/>
</dbReference>
<keyword evidence="10" id="KW-0326">Glycosidase</keyword>
<evidence type="ECO:0000256" key="5">
    <source>
        <dbReference type="ARBA" id="ARBA00022651"/>
    </source>
</evidence>
<reference evidence="14 15" key="1">
    <citation type="submission" date="2024-03" db="EMBL/GenBank/DDBJ databases">
        <title>Mouse gut bacterial collection (mGBC) of GemPharmatech.</title>
        <authorList>
            <person name="He Y."/>
            <person name="Dong L."/>
            <person name="Wu D."/>
            <person name="Gao X."/>
            <person name="Lin Z."/>
        </authorList>
    </citation>
    <scope>NUCLEOTIDE SEQUENCE [LARGE SCALE GENOMIC DNA]</scope>
    <source>
        <strain evidence="14 15">54-13</strain>
    </source>
</reference>
<accession>A0ABV4CTK5</accession>
<dbReference type="PANTHER" id="PTHR43772:SF2">
    <property type="entry name" value="PUTATIVE (AFU_ORTHOLOGUE AFUA_2G04480)-RELATED"/>
    <property type="match status" value="1"/>
</dbReference>
<evidence type="ECO:0000256" key="3">
    <source>
        <dbReference type="ARBA" id="ARBA00009865"/>
    </source>
</evidence>
<keyword evidence="11" id="KW-0624">Polysaccharide degradation</keyword>
<dbReference type="PANTHER" id="PTHR43772">
    <property type="entry name" value="ENDO-1,4-BETA-XYLANASE"/>
    <property type="match status" value="1"/>
</dbReference>